<dbReference type="GO" id="GO:0043022">
    <property type="term" value="F:ribosome binding"/>
    <property type="evidence" value="ECO:0007669"/>
    <property type="project" value="InterPro"/>
</dbReference>
<organism evidence="4 5">
    <name type="scientific">Populus tomentosa</name>
    <name type="common">Chinese white poplar</name>
    <dbReference type="NCBI Taxonomy" id="118781"/>
    <lineage>
        <taxon>Eukaryota</taxon>
        <taxon>Viridiplantae</taxon>
        <taxon>Streptophyta</taxon>
        <taxon>Embryophyta</taxon>
        <taxon>Tracheophyta</taxon>
        <taxon>Spermatophyta</taxon>
        <taxon>Magnoliopsida</taxon>
        <taxon>eudicotyledons</taxon>
        <taxon>Gunneridae</taxon>
        <taxon>Pentapetalae</taxon>
        <taxon>rosids</taxon>
        <taxon>fabids</taxon>
        <taxon>Malpighiales</taxon>
        <taxon>Salicaceae</taxon>
        <taxon>Saliceae</taxon>
        <taxon>Populus</taxon>
    </lineage>
</organism>
<dbReference type="EMBL" id="JAAWWB010000002">
    <property type="protein sequence ID" value="KAG6788674.1"/>
    <property type="molecule type" value="Genomic_DNA"/>
</dbReference>
<evidence type="ECO:0000256" key="2">
    <source>
        <dbReference type="SAM" id="Phobius"/>
    </source>
</evidence>
<feature type="transmembrane region" description="Helical" evidence="2">
    <location>
        <begin position="63"/>
        <end position="82"/>
    </location>
</feature>
<evidence type="ECO:0000259" key="3">
    <source>
        <dbReference type="SMART" id="SM00717"/>
    </source>
</evidence>
<reference evidence="4" key="1">
    <citation type="journal article" date="2020" name="bioRxiv">
        <title>Hybrid origin of Populus tomentosa Carr. identified through genome sequencing and phylogenomic analysis.</title>
        <authorList>
            <person name="An X."/>
            <person name="Gao K."/>
            <person name="Chen Z."/>
            <person name="Li J."/>
            <person name="Yang X."/>
            <person name="Yang X."/>
            <person name="Zhou J."/>
            <person name="Guo T."/>
            <person name="Zhao T."/>
            <person name="Huang S."/>
            <person name="Miao D."/>
            <person name="Khan W.U."/>
            <person name="Rao P."/>
            <person name="Ye M."/>
            <person name="Lei B."/>
            <person name="Liao W."/>
            <person name="Wang J."/>
            <person name="Ji L."/>
            <person name="Li Y."/>
            <person name="Guo B."/>
            <person name="Mustafa N.S."/>
            <person name="Li S."/>
            <person name="Yun Q."/>
            <person name="Keller S.R."/>
            <person name="Mao J."/>
            <person name="Zhang R."/>
            <person name="Strauss S.H."/>
        </authorList>
    </citation>
    <scope>NUCLEOTIDE SEQUENCE</scope>
    <source>
        <strain evidence="4">GM15</strain>
        <tissue evidence="4">Leaf</tissue>
    </source>
</reference>
<dbReference type="GO" id="GO:0006450">
    <property type="term" value="P:regulation of translational fidelity"/>
    <property type="evidence" value="ECO:0007669"/>
    <property type="project" value="InterPro"/>
</dbReference>
<comment type="caution">
    <text evidence="4">The sequence shown here is derived from an EMBL/GenBank/DDBJ whole genome shotgun (WGS) entry which is preliminary data.</text>
</comment>
<dbReference type="InterPro" id="IPR001005">
    <property type="entry name" value="SANT/Myb"/>
</dbReference>
<keyword evidence="2" id="KW-1133">Transmembrane helix</keyword>
<feature type="region of interest" description="Disordered" evidence="1">
    <location>
        <begin position="98"/>
        <end position="118"/>
    </location>
</feature>
<dbReference type="OrthoDB" id="10250354at2759"/>
<dbReference type="InterPro" id="IPR044634">
    <property type="entry name" value="Zuotin/DnaJC2"/>
</dbReference>
<feature type="domain" description="Myb-like" evidence="3">
    <location>
        <begin position="159"/>
        <end position="212"/>
    </location>
</feature>
<keyword evidence="2" id="KW-0472">Membrane</keyword>
<gene>
    <name evidence="4" type="ORF">POTOM_004751</name>
</gene>
<keyword evidence="2" id="KW-0812">Transmembrane</keyword>
<dbReference type="PANTHER" id="PTHR43999">
    <property type="entry name" value="DNAJ HOMOLOG SUBFAMILY C MEMBER 2"/>
    <property type="match status" value="1"/>
</dbReference>
<name>A0A8X8DFJ0_POPTO</name>
<dbReference type="GO" id="GO:0051083">
    <property type="term" value="P:'de novo' cotranslational protein folding"/>
    <property type="evidence" value="ECO:0007669"/>
    <property type="project" value="InterPro"/>
</dbReference>
<feature type="domain" description="Myb-like" evidence="3">
    <location>
        <begin position="252"/>
        <end position="300"/>
    </location>
</feature>
<feature type="transmembrane region" description="Helical" evidence="2">
    <location>
        <begin position="336"/>
        <end position="357"/>
    </location>
</feature>
<evidence type="ECO:0000256" key="1">
    <source>
        <dbReference type="SAM" id="MobiDB-lite"/>
    </source>
</evidence>
<dbReference type="SMART" id="SM00717">
    <property type="entry name" value="SANT"/>
    <property type="match status" value="2"/>
</dbReference>
<dbReference type="GO" id="GO:0030544">
    <property type="term" value="F:Hsp70 protein binding"/>
    <property type="evidence" value="ECO:0007669"/>
    <property type="project" value="InterPro"/>
</dbReference>
<dbReference type="Proteomes" id="UP000886885">
    <property type="component" value="Chromosome 1D"/>
</dbReference>
<dbReference type="AlphaFoldDB" id="A0A8X8DFJ0"/>
<feature type="region of interest" description="Disordered" evidence="1">
    <location>
        <begin position="231"/>
        <end position="250"/>
    </location>
</feature>
<dbReference type="Pfam" id="PF23082">
    <property type="entry name" value="Myb_DNA-binding_2"/>
    <property type="match status" value="1"/>
</dbReference>
<keyword evidence="5" id="KW-1185">Reference proteome</keyword>
<dbReference type="CDD" id="cd00167">
    <property type="entry name" value="SANT"/>
    <property type="match status" value="1"/>
</dbReference>
<accession>A0A8X8DFJ0</accession>
<sequence length="395" mass="44559">MEFLDEDARPRFLFQSRPIPSSLTNTQTQQKPLNKLFLFLSISLSSLLLLLSFLYLQTEPIRSLLLWVSISLLVGPFAPSHLTGGDIRVGQGPILEPLEQEPEVVEEKQARKKRSKPIRSEEIVKNPIQNVEITNGLSSKGKKAETSASGEKGLVRNEGEKEWNEEDSEILKKQMVKNPVGKPRRWEVIAEAFNGRYRVESVVKKAKELGEKKMDDSDSYARFLKNRKPLDTRAESGNQGLESDESGQEVGGGLGWTTGEDIALLNALKVFSKDVAMRWEKIAAAVPGKSKTAYYKFEAALWRFSLAECISARNTAQWKECARPHYLVLAASCRIAWFWGSFAGGLYFKYMLVKAFVDYMLKNLKIMVGDRFCNQNVIKVYADLANICYVLCSLL</sequence>
<evidence type="ECO:0000313" key="4">
    <source>
        <dbReference type="EMBL" id="KAG6788674.1"/>
    </source>
</evidence>
<protein>
    <recommendedName>
        <fullName evidence="3">Myb-like domain-containing protein</fullName>
    </recommendedName>
</protein>
<feature type="transmembrane region" description="Helical" evidence="2">
    <location>
        <begin position="36"/>
        <end position="56"/>
    </location>
</feature>
<evidence type="ECO:0000313" key="5">
    <source>
        <dbReference type="Proteomes" id="UP000886885"/>
    </source>
</evidence>
<dbReference type="GO" id="GO:0005829">
    <property type="term" value="C:cytosol"/>
    <property type="evidence" value="ECO:0007669"/>
    <property type="project" value="TreeGrafter"/>
</dbReference>
<dbReference type="PANTHER" id="PTHR43999:SF3">
    <property type="entry name" value="TRANSCRIPTION FACTOR MAMYB"/>
    <property type="match status" value="1"/>
</dbReference>
<proteinExistence type="predicted"/>